<evidence type="ECO:0000256" key="5">
    <source>
        <dbReference type="ARBA" id="ARBA00022906"/>
    </source>
</evidence>
<organism evidence="8 9">
    <name type="scientific">Ruegeria marina</name>
    <dbReference type="NCBI Taxonomy" id="639004"/>
    <lineage>
        <taxon>Bacteria</taxon>
        <taxon>Pseudomonadati</taxon>
        <taxon>Pseudomonadota</taxon>
        <taxon>Alphaproteobacteria</taxon>
        <taxon>Rhodobacterales</taxon>
        <taxon>Roseobacteraceae</taxon>
        <taxon>Ruegeria</taxon>
    </lineage>
</organism>
<evidence type="ECO:0000256" key="1">
    <source>
        <dbReference type="ARBA" id="ARBA00011028"/>
    </source>
</evidence>
<keyword evidence="9" id="KW-1185">Reference proteome</keyword>
<dbReference type="PANTHER" id="PTHR42953">
    <property type="entry name" value="HIGH-AFFINITY ZINC UPTAKE SYSTEM PROTEIN ZNUA-RELATED"/>
    <property type="match status" value="1"/>
</dbReference>
<evidence type="ECO:0000256" key="6">
    <source>
        <dbReference type="SAM" id="MobiDB-lite"/>
    </source>
</evidence>
<name>A0A1G6RZ03_9RHOB</name>
<keyword evidence="4 7" id="KW-0732">Signal</keyword>
<dbReference type="GO" id="GO:0046872">
    <property type="term" value="F:metal ion binding"/>
    <property type="evidence" value="ECO:0007669"/>
    <property type="project" value="InterPro"/>
</dbReference>
<feature type="signal peptide" evidence="7">
    <location>
        <begin position="1"/>
        <end position="19"/>
    </location>
</feature>
<reference evidence="9" key="1">
    <citation type="submission" date="2016-10" db="EMBL/GenBank/DDBJ databases">
        <authorList>
            <person name="Varghese N."/>
            <person name="Submissions S."/>
        </authorList>
    </citation>
    <scope>NUCLEOTIDE SEQUENCE [LARGE SCALE GENOMIC DNA]</scope>
    <source>
        <strain evidence="9">CGMCC 1.9108</strain>
    </source>
</reference>
<dbReference type="InterPro" id="IPR006127">
    <property type="entry name" value="ZnuA-like"/>
</dbReference>
<gene>
    <name evidence="8" type="ORF">SAMN04488239_105111</name>
</gene>
<evidence type="ECO:0000256" key="3">
    <source>
        <dbReference type="ARBA" id="ARBA00022448"/>
    </source>
</evidence>
<evidence type="ECO:0000256" key="7">
    <source>
        <dbReference type="SAM" id="SignalP"/>
    </source>
</evidence>
<dbReference type="SUPFAM" id="SSF53807">
    <property type="entry name" value="Helical backbone' metal receptor"/>
    <property type="match status" value="1"/>
</dbReference>
<dbReference type="Proteomes" id="UP000199628">
    <property type="component" value="Unassembled WGS sequence"/>
</dbReference>
<feature type="chain" id="PRO_5011585640" description="High-affinity zinc uptake system protein ZnuA" evidence="7">
    <location>
        <begin position="20"/>
        <end position="307"/>
    </location>
</feature>
<keyword evidence="3" id="KW-0813">Transport</keyword>
<dbReference type="OrthoDB" id="7346865at2"/>
<evidence type="ECO:0000313" key="8">
    <source>
        <dbReference type="EMBL" id="SDD09653.1"/>
    </source>
</evidence>
<dbReference type="GO" id="GO:0006829">
    <property type="term" value="P:zinc ion transport"/>
    <property type="evidence" value="ECO:0007669"/>
    <property type="project" value="UniProtKB-KW"/>
</dbReference>
<dbReference type="FunFam" id="3.40.50.1980:FF:000028">
    <property type="entry name" value="High-affinity zinc uptake system protein znuA"/>
    <property type="match status" value="1"/>
</dbReference>
<evidence type="ECO:0000256" key="2">
    <source>
        <dbReference type="ARBA" id="ARBA00015915"/>
    </source>
</evidence>
<dbReference type="RefSeq" id="WP_093029915.1">
    <property type="nucleotide sequence ID" value="NZ_FMZV01000005.1"/>
</dbReference>
<feature type="region of interest" description="Disordered" evidence="6">
    <location>
        <begin position="119"/>
        <end position="138"/>
    </location>
</feature>
<keyword evidence="5" id="KW-0862">Zinc</keyword>
<sequence>MLRSCLVSLFLTAAVPVVADVPRVVVDIAPVHSLVAQVMIGVGEPELIVHPGASPHSYAMRPSEARAMEQADLVVWMGPQLTPWFEKPLEALGASARHVTLLDLAATETLPLRVLDHDDGEQEDEHHGHDHGHGHEGVDPHAWLDPRNGQAWLATLAEELAAIDPENAGTYRANAVAAVERLEVSIAEITSAVQPMDGRSFIAFHDAYQYFERRFSLTLAGTVSLSDARSPSPARLARLREEIGQKDIACAFSEPQFNTGVLQTVIEGTDTRILVLDPIGAHLTPGPDLYAQLLRDMGAGFVECAGN</sequence>
<evidence type="ECO:0000313" key="9">
    <source>
        <dbReference type="Proteomes" id="UP000199628"/>
    </source>
</evidence>
<protein>
    <recommendedName>
        <fullName evidence="2">High-affinity zinc uptake system protein ZnuA</fullName>
    </recommendedName>
</protein>
<accession>A0A1G6RZ03</accession>
<keyword evidence="5" id="KW-0406">Ion transport</keyword>
<dbReference type="Pfam" id="PF01297">
    <property type="entry name" value="ZnuA"/>
    <property type="match status" value="1"/>
</dbReference>
<proteinExistence type="inferred from homology"/>
<comment type="similarity">
    <text evidence="1">Belongs to the bacterial solute-binding protein 9 family.</text>
</comment>
<dbReference type="EMBL" id="FMZV01000005">
    <property type="protein sequence ID" value="SDD09653.1"/>
    <property type="molecule type" value="Genomic_DNA"/>
</dbReference>
<dbReference type="STRING" id="639004.SAMN04488239_105111"/>
<evidence type="ECO:0000256" key="4">
    <source>
        <dbReference type="ARBA" id="ARBA00022729"/>
    </source>
</evidence>
<dbReference type="PANTHER" id="PTHR42953:SF3">
    <property type="entry name" value="HIGH-AFFINITY ZINC UPTAKE SYSTEM PROTEIN ZNUA"/>
    <property type="match status" value="1"/>
</dbReference>
<dbReference type="InterPro" id="IPR050492">
    <property type="entry name" value="Bact_metal-bind_prot9"/>
</dbReference>
<feature type="compositionally biased region" description="Basic and acidic residues" evidence="6">
    <location>
        <begin position="124"/>
        <end position="138"/>
    </location>
</feature>
<dbReference type="Gene3D" id="3.40.50.1980">
    <property type="entry name" value="Nitrogenase molybdenum iron protein domain"/>
    <property type="match status" value="2"/>
</dbReference>
<dbReference type="AlphaFoldDB" id="A0A1G6RZ03"/>
<keyword evidence="5" id="KW-0864">Zinc transport</keyword>